<keyword evidence="3" id="KW-1185">Reference proteome</keyword>
<dbReference type="Proteomes" id="UP000292027">
    <property type="component" value="Unassembled WGS sequence"/>
</dbReference>
<dbReference type="InterPro" id="IPR031165">
    <property type="entry name" value="GNAT_YJDJ"/>
</dbReference>
<evidence type="ECO:0000259" key="1">
    <source>
        <dbReference type="PROSITE" id="PS51729"/>
    </source>
</evidence>
<proteinExistence type="predicted"/>
<feature type="domain" description="N-acetyltransferase" evidence="1">
    <location>
        <begin position="23"/>
        <end position="109"/>
    </location>
</feature>
<dbReference type="SUPFAM" id="SSF55729">
    <property type="entry name" value="Acyl-CoA N-acyltransferases (Nat)"/>
    <property type="match status" value="1"/>
</dbReference>
<reference evidence="2 3" key="1">
    <citation type="journal article" date="2015" name="Stand. Genomic Sci.">
        <title>Genomic Encyclopedia of Bacterial and Archaeal Type Strains, Phase III: the genomes of soil and plant-associated and newly described type strains.</title>
        <authorList>
            <person name="Whitman W.B."/>
            <person name="Woyke T."/>
            <person name="Klenk H.P."/>
            <person name="Zhou Y."/>
            <person name="Lilburn T.G."/>
            <person name="Beck B.J."/>
            <person name="De Vos P."/>
            <person name="Vandamme P."/>
            <person name="Eisen J.A."/>
            <person name="Garrity G."/>
            <person name="Hugenholtz P."/>
            <person name="Kyrpides N.C."/>
        </authorList>
    </citation>
    <scope>NUCLEOTIDE SEQUENCE [LARGE SCALE GENOMIC DNA]</scope>
    <source>
        <strain evidence="2 3">VKM Ac-2540</strain>
    </source>
</reference>
<gene>
    <name evidence="2" type="ORF">EV645_6386</name>
</gene>
<sequence length="326" mass="35949">MSTEERTATRTLMEDSQRNLTVVENGESRRYELLLAGTTVGTLDFRVLGPRRVLGHTEITAEHRGRGLGTALIKAILDDLIAEEVRITNYCPAVERFLDGHPEYLVVLDPSHPSIQRGSKPLQHLIHIQHSRLRELAAGSEDSSIDGFDRRRIADQFTAIAAQHAAAVADVLLTAARTSSGEDAAAMLANLKEFEQSLRVLKGRAYGDARFLDLSTAETWREAERLLAEHESHEKKIVSGLEALHGADGAADLARALAKRQWSSPTRPHPNSPHAGVAGRIARHLWRIADSTWDELEGRGLPTEPVENANRHSAVSHYLFGTPDDQ</sequence>
<dbReference type="InterPro" id="IPR016181">
    <property type="entry name" value="Acyl_CoA_acyltransferase"/>
</dbReference>
<evidence type="ECO:0000313" key="2">
    <source>
        <dbReference type="EMBL" id="RZU11226.1"/>
    </source>
</evidence>
<dbReference type="Gene3D" id="3.40.630.30">
    <property type="match status" value="1"/>
</dbReference>
<protein>
    <submittedName>
        <fullName evidence="2">GNAT family acetyltransferase</fullName>
    </submittedName>
</protein>
<organism evidence="2 3">
    <name type="scientific">Kribbella rubisoli</name>
    <dbReference type="NCBI Taxonomy" id="3075929"/>
    <lineage>
        <taxon>Bacteria</taxon>
        <taxon>Bacillati</taxon>
        <taxon>Actinomycetota</taxon>
        <taxon>Actinomycetes</taxon>
        <taxon>Propionibacteriales</taxon>
        <taxon>Kribbellaceae</taxon>
        <taxon>Kribbella</taxon>
    </lineage>
</organism>
<evidence type="ECO:0000313" key="3">
    <source>
        <dbReference type="Proteomes" id="UP000292027"/>
    </source>
</evidence>
<dbReference type="EMBL" id="SHKR01000015">
    <property type="protein sequence ID" value="RZU11226.1"/>
    <property type="molecule type" value="Genomic_DNA"/>
</dbReference>
<comment type="caution">
    <text evidence="2">The sequence shown here is derived from an EMBL/GenBank/DDBJ whole genome shotgun (WGS) entry which is preliminary data.</text>
</comment>
<name>A0A4V2FWU6_9ACTN</name>
<dbReference type="Pfam" id="PF14542">
    <property type="entry name" value="Acetyltransf_CG"/>
    <property type="match status" value="1"/>
</dbReference>
<dbReference type="OrthoDB" id="3813843at2"/>
<dbReference type="RefSeq" id="WP_130447695.1">
    <property type="nucleotide sequence ID" value="NZ_SHKR01000015.1"/>
</dbReference>
<dbReference type="AlphaFoldDB" id="A0A4V2FWU6"/>
<dbReference type="PROSITE" id="PS51729">
    <property type="entry name" value="GNAT_YJDJ"/>
    <property type="match status" value="1"/>
</dbReference>
<accession>A0A4V2FWU6</accession>